<organism evidence="1 2">
    <name type="scientific">Cichorium intybus</name>
    <name type="common">Chicory</name>
    <dbReference type="NCBI Taxonomy" id="13427"/>
    <lineage>
        <taxon>Eukaryota</taxon>
        <taxon>Viridiplantae</taxon>
        <taxon>Streptophyta</taxon>
        <taxon>Embryophyta</taxon>
        <taxon>Tracheophyta</taxon>
        <taxon>Spermatophyta</taxon>
        <taxon>Magnoliopsida</taxon>
        <taxon>eudicotyledons</taxon>
        <taxon>Gunneridae</taxon>
        <taxon>Pentapetalae</taxon>
        <taxon>asterids</taxon>
        <taxon>campanulids</taxon>
        <taxon>Asterales</taxon>
        <taxon>Asteraceae</taxon>
        <taxon>Cichorioideae</taxon>
        <taxon>Cichorieae</taxon>
        <taxon>Cichoriinae</taxon>
        <taxon>Cichorium</taxon>
    </lineage>
</organism>
<gene>
    <name evidence="1" type="ORF">L2E82_38717</name>
</gene>
<keyword evidence="2" id="KW-1185">Reference proteome</keyword>
<protein>
    <submittedName>
        <fullName evidence="1">Uncharacterized protein</fullName>
    </submittedName>
</protein>
<dbReference type="EMBL" id="CM042015">
    <property type="protein sequence ID" value="KAI3709019.1"/>
    <property type="molecule type" value="Genomic_DNA"/>
</dbReference>
<reference evidence="2" key="1">
    <citation type="journal article" date="2022" name="Mol. Ecol. Resour.">
        <title>The genomes of chicory, endive, great burdock and yacon provide insights into Asteraceae palaeo-polyploidization history and plant inulin production.</title>
        <authorList>
            <person name="Fan W."/>
            <person name="Wang S."/>
            <person name="Wang H."/>
            <person name="Wang A."/>
            <person name="Jiang F."/>
            <person name="Liu H."/>
            <person name="Zhao H."/>
            <person name="Xu D."/>
            <person name="Zhang Y."/>
        </authorList>
    </citation>
    <scope>NUCLEOTIDE SEQUENCE [LARGE SCALE GENOMIC DNA]</scope>
    <source>
        <strain evidence="2">cv. Punajuju</strain>
    </source>
</reference>
<comment type="caution">
    <text evidence="1">The sequence shown here is derived from an EMBL/GenBank/DDBJ whole genome shotgun (WGS) entry which is preliminary data.</text>
</comment>
<proteinExistence type="predicted"/>
<evidence type="ECO:0000313" key="1">
    <source>
        <dbReference type="EMBL" id="KAI3709019.1"/>
    </source>
</evidence>
<name>A0ACB9AFM4_CICIN</name>
<reference evidence="1 2" key="2">
    <citation type="journal article" date="2022" name="Mol. Ecol. Resour.">
        <title>The genomes of chicory, endive, great burdock and yacon provide insights into Asteraceae paleo-polyploidization history and plant inulin production.</title>
        <authorList>
            <person name="Fan W."/>
            <person name="Wang S."/>
            <person name="Wang H."/>
            <person name="Wang A."/>
            <person name="Jiang F."/>
            <person name="Liu H."/>
            <person name="Zhao H."/>
            <person name="Xu D."/>
            <person name="Zhang Y."/>
        </authorList>
    </citation>
    <scope>NUCLEOTIDE SEQUENCE [LARGE SCALE GENOMIC DNA]</scope>
    <source>
        <strain evidence="2">cv. Punajuju</strain>
        <tissue evidence="1">Leaves</tissue>
    </source>
</reference>
<accession>A0ACB9AFM4</accession>
<evidence type="ECO:0000313" key="2">
    <source>
        <dbReference type="Proteomes" id="UP001055811"/>
    </source>
</evidence>
<dbReference type="Proteomes" id="UP001055811">
    <property type="component" value="Linkage Group LG07"/>
</dbReference>
<sequence>MEESGQQGQDRGSSASIATLPSHVGDDHSADNCIIDKPKNERNNPLNPSADSVNQSSNTYTTPQTYFYGGYDDGLINWGESSNYVHTNNFQIMSPAIYNENSSFVFHPAYTYDAQIAYNQFPQIGTPLSPIIIDGQLYSPHRFPISPSYYSQPFSPNEFTPTTIDAFNETMFMGPGYYLQYPESTQSNPVGILGPYHGYPQTGSHEAKFVDRDSVSLTGESHATTSDRNRGPRALKPKGSGSGDHTLNDHFNRDDFFTVYENAKFFVIKSFSEDNVHRSIKYGVWASTPLGNRKLDAAYKEAKESGGTCRIFLFFSVNASGQFCGVAEMIGPVDFENDADYWQQDRWSGQFRVQWHIIKDVPNSRFRHILLENNDNKPVTHSRDSQEVKLEDGNKMLRIFKEHDSDTSILDDFHFYDEREKSFQEKRANEHISSAKNTIDDEASINRLSDKVAYSLQLEKHKEVTKS</sequence>